<evidence type="ECO:0000259" key="7">
    <source>
        <dbReference type="SMART" id="SM00849"/>
    </source>
</evidence>
<dbReference type="SUPFAM" id="SSF56281">
    <property type="entry name" value="Metallo-hydrolase/oxidoreductase"/>
    <property type="match status" value="1"/>
</dbReference>
<evidence type="ECO:0000256" key="1">
    <source>
        <dbReference type="ARBA" id="ARBA00004651"/>
    </source>
</evidence>
<keyword evidence="2" id="KW-1003">Cell membrane</keyword>
<evidence type="ECO:0000256" key="5">
    <source>
        <dbReference type="ARBA" id="ARBA00023136"/>
    </source>
</evidence>
<dbReference type="InterPro" id="IPR004797">
    <property type="entry name" value="Competence_ComEC/Rec2"/>
</dbReference>
<feature type="transmembrane region" description="Helical" evidence="6">
    <location>
        <begin position="255"/>
        <end position="275"/>
    </location>
</feature>
<feature type="transmembrane region" description="Helical" evidence="6">
    <location>
        <begin position="281"/>
        <end position="297"/>
    </location>
</feature>
<dbReference type="Proteomes" id="UP000077748">
    <property type="component" value="Chromosome"/>
</dbReference>
<comment type="subcellular location">
    <subcellularLocation>
        <location evidence="1">Cell membrane</location>
        <topology evidence="1">Multi-pass membrane protein</topology>
    </subcellularLocation>
</comment>
<evidence type="ECO:0000313" key="8">
    <source>
        <dbReference type="EMBL" id="ANI14221.1"/>
    </source>
</evidence>
<evidence type="ECO:0000256" key="6">
    <source>
        <dbReference type="SAM" id="Phobius"/>
    </source>
</evidence>
<dbReference type="PANTHER" id="PTHR30619">
    <property type="entry name" value="DNA INTERNALIZATION/COMPETENCE PROTEIN COMEC/REC2"/>
    <property type="match status" value="1"/>
</dbReference>
<dbReference type="InterPro" id="IPR035681">
    <property type="entry name" value="ComA-like_MBL"/>
</dbReference>
<dbReference type="EMBL" id="CP015878">
    <property type="protein sequence ID" value="ANI14221.1"/>
    <property type="molecule type" value="Genomic_DNA"/>
</dbReference>
<evidence type="ECO:0000256" key="3">
    <source>
        <dbReference type="ARBA" id="ARBA00022692"/>
    </source>
</evidence>
<dbReference type="GO" id="GO:0005886">
    <property type="term" value="C:plasma membrane"/>
    <property type="evidence" value="ECO:0007669"/>
    <property type="project" value="UniProtKB-SubCell"/>
</dbReference>
<dbReference type="SMART" id="SM00849">
    <property type="entry name" value="Lactamase_B"/>
    <property type="match status" value="1"/>
</dbReference>
<feature type="domain" description="Metallo-beta-lactamase" evidence="7">
    <location>
        <begin position="502"/>
        <end position="685"/>
    </location>
</feature>
<keyword evidence="4 6" id="KW-1133">Transmembrane helix</keyword>
<evidence type="ECO:0000313" key="9">
    <source>
        <dbReference type="Proteomes" id="UP000077748"/>
    </source>
</evidence>
<evidence type="ECO:0000256" key="4">
    <source>
        <dbReference type="ARBA" id="ARBA00022989"/>
    </source>
</evidence>
<organism evidence="8 9">
    <name type="scientific">Pseudomonas citronellolis</name>
    <dbReference type="NCBI Taxonomy" id="53408"/>
    <lineage>
        <taxon>Bacteria</taxon>
        <taxon>Pseudomonadati</taxon>
        <taxon>Pseudomonadota</taxon>
        <taxon>Gammaproteobacteria</taxon>
        <taxon>Pseudomonadales</taxon>
        <taxon>Pseudomonadaceae</taxon>
        <taxon>Pseudomonas</taxon>
    </lineage>
</organism>
<dbReference type="PANTHER" id="PTHR30619:SF1">
    <property type="entry name" value="RECOMBINATION PROTEIN 2"/>
    <property type="match status" value="1"/>
</dbReference>
<dbReference type="InterPro" id="IPR001279">
    <property type="entry name" value="Metallo-B-lactamas"/>
</dbReference>
<keyword evidence="5 6" id="KW-0472">Membrane</keyword>
<dbReference type="Gene3D" id="3.60.15.10">
    <property type="entry name" value="Ribonuclease Z/Hydroxyacylglutathione hydrolase-like"/>
    <property type="match status" value="1"/>
</dbReference>
<dbReference type="GO" id="GO:0030420">
    <property type="term" value="P:establishment of competence for transformation"/>
    <property type="evidence" value="ECO:0007669"/>
    <property type="project" value="InterPro"/>
</dbReference>
<dbReference type="InterPro" id="IPR036866">
    <property type="entry name" value="RibonucZ/Hydroxyglut_hydro"/>
</dbReference>
<dbReference type="NCBIfam" id="TIGR00361">
    <property type="entry name" value="ComEC_Rec2"/>
    <property type="match status" value="1"/>
</dbReference>
<reference evidence="8 9" key="1">
    <citation type="submission" date="2016-05" db="EMBL/GenBank/DDBJ databases">
        <title>Genome Sequence of Pseudomonas citronellolis Strain SJTE-3, an Estrogens and Persistent Organic Pollutants degradation strain.</title>
        <authorList>
            <person name="Liang R."/>
        </authorList>
    </citation>
    <scope>NUCLEOTIDE SEQUENCE [LARGE SCALE GENOMIC DNA]</scope>
    <source>
        <strain evidence="8 9">SJTE-3</strain>
    </source>
</reference>
<dbReference type="Pfam" id="PF03772">
    <property type="entry name" value="Competence"/>
    <property type="match status" value="1"/>
</dbReference>
<dbReference type="Pfam" id="PF13567">
    <property type="entry name" value="DUF4131"/>
    <property type="match status" value="1"/>
</dbReference>
<proteinExistence type="predicted"/>
<accession>A0A1A9K9U7</accession>
<dbReference type="InterPro" id="IPR004477">
    <property type="entry name" value="ComEC_N"/>
</dbReference>
<protein>
    <submittedName>
        <fullName evidence="8">DNA internalization-related competence protein ComEC/Rec2</fullName>
    </submittedName>
</protein>
<gene>
    <name evidence="8" type="ORF">A9C11_09615</name>
</gene>
<feature type="transmembrane region" description="Helical" evidence="6">
    <location>
        <begin position="221"/>
        <end position="243"/>
    </location>
</feature>
<dbReference type="CDD" id="cd07731">
    <property type="entry name" value="ComA-like_MBL-fold"/>
    <property type="match status" value="1"/>
</dbReference>
<dbReference type="NCBIfam" id="TIGR00360">
    <property type="entry name" value="ComEC_N-term"/>
    <property type="match status" value="1"/>
</dbReference>
<evidence type="ECO:0000256" key="2">
    <source>
        <dbReference type="ARBA" id="ARBA00022475"/>
    </source>
</evidence>
<feature type="transmembrane region" description="Helical" evidence="6">
    <location>
        <begin position="43"/>
        <end position="60"/>
    </location>
</feature>
<keyword evidence="3 6" id="KW-0812">Transmembrane</keyword>
<feature type="transmembrane region" description="Helical" evidence="6">
    <location>
        <begin position="383"/>
        <end position="409"/>
    </location>
</feature>
<feature type="transmembrane region" description="Helical" evidence="6">
    <location>
        <begin position="358"/>
        <end position="377"/>
    </location>
</feature>
<dbReference type="InterPro" id="IPR052159">
    <property type="entry name" value="Competence_DNA_uptake"/>
</dbReference>
<dbReference type="InterPro" id="IPR025405">
    <property type="entry name" value="DUF4131"/>
</dbReference>
<sequence length="739" mass="78978">MRTGMMALACGLVLLRFLPQLPPLAALLPLVGMALLCLYRRHHAVALFLLGFAWACLFAHDSWEGRLAPELDGQTLWLEGQVAGLPAAADGIVRFELEDVQARLDLPGRIRVSWYGGPEVRAGERWRLAVTLRRPHGLANDFGFDYEAWLAADGIGATGSVKDGRRLAEATGPMAWREAWKDRLLAVDARGRNAYLVALVLGDGSGLGRDDWDMLQDTGTLHLMVISGSHISLLGGLLYALVAGLARLGAWPARVPWLPCACAVALAGAWGYGWIAGLQVPALRACLMLSMVLLWRLHFRRQGVWLPLLGALLVVLLVDPLVSLTPGFWLSFAAVALLVYGFAGRLGRGAGWLAWGRAQWLMALGLAPVLLALGLPLSPAGALANLIAVPCVELLVVPLALVGSLLLWLPAVGEGLLWLAGGVLDVLLGLLGRLSLYSPAWHPMAPPAWSIALALFGALLCLAPAGLPLRPLGLALLLPMFWPHSTTPPHGHAEVRVLDVGQGLSVLIRTRQHTWLYDAGPRRGDFDLGEVAVLPTLRGLGIERLDMLLLSHADNDHAGGARSVAAAVPVARIISGEPGRLPDSLPAGPCGNEAWQLDGVRFSTWQWPDATDSNGRSCVLYVEAGGESLLLTGDLPAAGEAAWLASHPGLGADWLLAGHHGSRSASSAAFVRQLAPRAALVSRSRHNAHGHPSSEVLQRFAEQGTKVHDVAREGALRLLLGQRGTLRGVRENAGFWREK</sequence>
<feature type="transmembrane region" description="Helical" evidence="6">
    <location>
        <begin position="304"/>
        <end position="322"/>
    </location>
</feature>
<name>A0A1A9K9U7_9PSED</name>
<dbReference type="AlphaFoldDB" id="A0A1A9K9U7"/>
<feature type="transmembrane region" description="Helical" evidence="6">
    <location>
        <begin position="416"/>
        <end position="436"/>
    </location>
</feature>
<dbReference type="Pfam" id="PF00753">
    <property type="entry name" value="Lactamase_B"/>
    <property type="match status" value="1"/>
</dbReference>
<feature type="transmembrane region" description="Helical" evidence="6">
    <location>
        <begin position="328"/>
        <end position="346"/>
    </location>
</feature>
<feature type="transmembrane region" description="Helical" evidence="6">
    <location>
        <begin position="448"/>
        <end position="467"/>
    </location>
</feature>